<protein>
    <submittedName>
        <fullName evidence="2">Uncharacterized protein</fullName>
    </submittedName>
</protein>
<name>E3KWP8_PUCGT</name>
<proteinExistence type="predicted"/>
<evidence type="ECO:0000313" key="3">
    <source>
        <dbReference type="Proteomes" id="UP000008783"/>
    </source>
</evidence>
<feature type="region of interest" description="Disordered" evidence="1">
    <location>
        <begin position="77"/>
        <end position="101"/>
    </location>
</feature>
<dbReference type="HOGENOM" id="CLU_109040_0_0_1"/>
<reference evidence="3" key="2">
    <citation type="journal article" date="2011" name="Proc. Natl. Acad. Sci. U.S.A.">
        <title>Obligate biotrophy features unraveled by the genomic analysis of rust fungi.</title>
        <authorList>
            <person name="Duplessis S."/>
            <person name="Cuomo C.A."/>
            <person name="Lin Y.-C."/>
            <person name="Aerts A."/>
            <person name="Tisserant E."/>
            <person name="Veneault-Fourrey C."/>
            <person name="Joly D.L."/>
            <person name="Hacquard S."/>
            <person name="Amselem J."/>
            <person name="Cantarel B.L."/>
            <person name="Chiu R."/>
            <person name="Coutinho P.M."/>
            <person name="Feau N."/>
            <person name="Field M."/>
            <person name="Frey P."/>
            <person name="Gelhaye E."/>
            <person name="Goldberg J."/>
            <person name="Grabherr M.G."/>
            <person name="Kodira C.D."/>
            <person name="Kohler A."/>
            <person name="Kuees U."/>
            <person name="Lindquist E.A."/>
            <person name="Lucas S.M."/>
            <person name="Mago R."/>
            <person name="Mauceli E."/>
            <person name="Morin E."/>
            <person name="Murat C."/>
            <person name="Pangilinan J.L."/>
            <person name="Park R."/>
            <person name="Pearson M."/>
            <person name="Quesneville H."/>
            <person name="Rouhier N."/>
            <person name="Sakthikumar S."/>
            <person name="Salamov A.A."/>
            <person name="Schmutz J."/>
            <person name="Selles B."/>
            <person name="Shapiro H."/>
            <person name="Tanguay P."/>
            <person name="Tuskan G.A."/>
            <person name="Henrissat B."/>
            <person name="Van de Peer Y."/>
            <person name="Rouze P."/>
            <person name="Ellis J.G."/>
            <person name="Dodds P.N."/>
            <person name="Schein J.E."/>
            <person name="Zhong S."/>
            <person name="Hamelin R.C."/>
            <person name="Grigoriev I.V."/>
            <person name="Szabo L.J."/>
            <person name="Martin F."/>
        </authorList>
    </citation>
    <scope>NUCLEOTIDE SEQUENCE [LARGE SCALE GENOMIC DNA]</scope>
    <source>
        <strain evidence="3">CRL 75-36-700-3 / race SCCL</strain>
    </source>
</reference>
<sequence length="192" mass="21790">MDETTQVHELKGIDYSDKDTEVLVRQLCKQLNHLHKECHTEVVDFDLLAVFLMQEFGTQEHIRSIVNMVLTQFEPNHKAKPAEEPRSAKKSKQPPCGAPPQTTLQNQLLDAAKQVQKTIQQYDQGLSDQQPFCLRYPTYSKVFESSISMQDKCRMLPTDKMVVLLDEAGLCVGVGVPPFPKNPGKLHLQPDF</sequence>
<dbReference type="InParanoid" id="E3KWP8"/>
<feature type="compositionally biased region" description="Basic and acidic residues" evidence="1">
    <location>
        <begin position="77"/>
        <end position="87"/>
    </location>
</feature>
<dbReference type="KEGG" id="pgr:PGTG_14681"/>
<dbReference type="OrthoDB" id="2496984at2759"/>
<evidence type="ECO:0000313" key="2">
    <source>
        <dbReference type="EMBL" id="EFP88715.2"/>
    </source>
</evidence>
<dbReference type="GeneID" id="10541505"/>
<organism evidence="2 3">
    <name type="scientific">Puccinia graminis f. sp. tritici (strain CRL 75-36-700-3 / race SCCL)</name>
    <name type="common">Black stem rust fungus</name>
    <dbReference type="NCBI Taxonomy" id="418459"/>
    <lineage>
        <taxon>Eukaryota</taxon>
        <taxon>Fungi</taxon>
        <taxon>Dikarya</taxon>
        <taxon>Basidiomycota</taxon>
        <taxon>Pucciniomycotina</taxon>
        <taxon>Pucciniomycetes</taxon>
        <taxon>Pucciniales</taxon>
        <taxon>Pucciniaceae</taxon>
        <taxon>Puccinia</taxon>
    </lineage>
</organism>
<dbReference type="EMBL" id="DS178316">
    <property type="protein sequence ID" value="EFP88715.2"/>
    <property type="molecule type" value="Genomic_DNA"/>
</dbReference>
<gene>
    <name evidence="2" type="ORF">PGTG_14681</name>
</gene>
<dbReference type="RefSeq" id="XP_003333134.2">
    <property type="nucleotide sequence ID" value="XM_003333086.2"/>
</dbReference>
<reference key="1">
    <citation type="submission" date="2007-01" db="EMBL/GenBank/DDBJ databases">
        <title>The Genome Sequence of Puccinia graminis f. sp. tritici Strain CRL 75-36-700-3.</title>
        <authorList>
            <consortium name="The Broad Institute Genome Sequencing Platform"/>
            <person name="Birren B."/>
            <person name="Lander E."/>
            <person name="Galagan J."/>
            <person name="Nusbaum C."/>
            <person name="Devon K."/>
            <person name="Cuomo C."/>
            <person name="Jaffe D."/>
            <person name="Butler J."/>
            <person name="Alvarez P."/>
            <person name="Gnerre S."/>
            <person name="Grabherr M."/>
            <person name="Mauceli E."/>
            <person name="Brockman W."/>
            <person name="Young S."/>
            <person name="LaButti K."/>
            <person name="Sykes S."/>
            <person name="DeCaprio D."/>
            <person name="Crawford M."/>
            <person name="Koehrsen M."/>
            <person name="Engels R."/>
            <person name="Montgomery P."/>
            <person name="Pearson M."/>
            <person name="Howarth C."/>
            <person name="Larson L."/>
            <person name="White J."/>
            <person name="Zeng Q."/>
            <person name="Kodira C."/>
            <person name="Yandava C."/>
            <person name="Alvarado L."/>
            <person name="O'Leary S."/>
            <person name="Szabo L."/>
            <person name="Dean R."/>
            <person name="Schein J."/>
        </authorList>
    </citation>
    <scope>NUCLEOTIDE SEQUENCE</scope>
    <source>
        <strain>CRL 75-36-700-3</strain>
    </source>
</reference>
<dbReference type="VEuPathDB" id="FungiDB:PGTG_14681"/>
<keyword evidence="3" id="KW-1185">Reference proteome</keyword>
<dbReference type="AlphaFoldDB" id="E3KWP8"/>
<accession>E3KWP8</accession>
<dbReference type="Proteomes" id="UP000008783">
    <property type="component" value="Unassembled WGS sequence"/>
</dbReference>
<evidence type="ECO:0000256" key="1">
    <source>
        <dbReference type="SAM" id="MobiDB-lite"/>
    </source>
</evidence>